<feature type="transmembrane region" description="Helical" evidence="2">
    <location>
        <begin position="738"/>
        <end position="769"/>
    </location>
</feature>
<feature type="compositionally biased region" description="Basic and acidic residues" evidence="1">
    <location>
        <begin position="857"/>
        <end position="871"/>
    </location>
</feature>
<feature type="transmembrane region" description="Helical" evidence="2">
    <location>
        <begin position="675"/>
        <end position="693"/>
    </location>
</feature>
<protein>
    <recommendedName>
        <fullName evidence="5">Transmembrane protein</fullName>
    </recommendedName>
</protein>
<evidence type="ECO:0000313" key="4">
    <source>
        <dbReference type="Proteomes" id="UP001530400"/>
    </source>
</evidence>
<dbReference type="AlphaFoldDB" id="A0ABD3Q8W7"/>
<feature type="region of interest" description="Disordered" evidence="1">
    <location>
        <begin position="857"/>
        <end position="895"/>
    </location>
</feature>
<feature type="compositionally biased region" description="Acidic residues" evidence="1">
    <location>
        <begin position="295"/>
        <end position="305"/>
    </location>
</feature>
<feature type="transmembrane region" description="Helical" evidence="2">
    <location>
        <begin position="466"/>
        <end position="485"/>
    </location>
</feature>
<feature type="compositionally biased region" description="Basic and acidic residues" evidence="1">
    <location>
        <begin position="141"/>
        <end position="161"/>
    </location>
</feature>
<feature type="region of interest" description="Disordered" evidence="1">
    <location>
        <begin position="270"/>
        <end position="314"/>
    </location>
</feature>
<evidence type="ECO:0000256" key="2">
    <source>
        <dbReference type="SAM" id="Phobius"/>
    </source>
</evidence>
<dbReference type="Proteomes" id="UP001530400">
    <property type="component" value="Unassembled WGS sequence"/>
</dbReference>
<feature type="region of interest" description="Disordered" evidence="1">
    <location>
        <begin position="344"/>
        <end position="370"/>
    </location>
</feature>
<comment type="caution">
    <text evidence="3">The sequence shown here is derived from an EMBL/GenBank/DDBJ whole genome shotgun (WGS) entry which is preliminary data.</text>
</comment>
<feature type="region of interest" description="Disordered" evidence="1">
    <location>
        <begin position="1"/>
        <end position="163"/>
    </location>
</feature>
<dbReference type="EMBL" id="JALLPJ020000296">
    <property type="protein sequence ID" value="KAL3796376.1"/>
    <property type="molecule type" value="Genomic_DNA"/>
</dbReference>
<keyword evidence="2" id="KW-0812">Transmembrane</keyword>
<feature type="transmembrane region" description="Helical" evidence="2">
    <location>
        <begin position="705"/>
        <end position="726"/>
    </location>
</feature>
<keyword evidence="2" id="KW-0472">Membrane</keyword>
<proteinExistence type="predicted"/>
<dbReference type="Pfam" id="PF13367">
    <property type="entry name" value="PrsW-protease"/>
    <property type="match status" value="1"/>
</dbReference>
<feature type="compositionally biased region" description="Polar residues" evidence="1">
    <location>
        <begin position="74"/>
        <end position="85"/>
    </location>
</feature>
<feature type="transmembrane region" description="Helical" evidence="2">
    <location>
        <begin position="1029"/>
        <end position="1052"/>
    </location>
</feature>
<sequence length="1084" mass="120961">MPKKSRSRSRQADEDDKANITSGISTLFRRQPSPEPTSSRRSKSRSSRKEEDDYDYGAPAYGAPSSVRPADGSTRASSKSATHSAVTKCASGRRILGRKKAEPVPSISYSVTEESGSYVSGDESEYTSDGDYTATSEEEEAPVRRNARDRSAGGKKDDKTRLPRRYRGFSTSISSLFLDESIVCGAMACCGLLLSSRTEYLLNERNVKRGLTRRGAKNGGNRAPSKILGISLVVTIVCVMASYVIWGFGDGFDMRAGGLEYEVDDYAETNDDENDAQNNEEGDDAANEQDVNQDAMDDGNNDAGDDGAQQQAADDGAVAYDDAVSVQNEAAYNDDANQAAVDYGNANAADDGGAAQDDGATQQGDDAAVAQDDGAAQQLDDFYGMADDAANRKLKNTSRDLTDSSSSKHKFNGIMKMRDYREHIIEPVFHTAHSTYSDLLSQFSAEEYTPPKLHSRALQDTTQDDIGSQARTLVIVIFLFMLGVVGRRRRMRTRFAILRSRAQDDHLYYASILTNPSGSLATPEGTLMENFHEREDKYDGACSHTLFGCYPVDSQSPNYADYFDENDDDETVDTAVRRQRKGGDFMHRTMTTLLNCCCGFVCKCWCQVFSICALAQEARETRLLLPPKMQRVDLITHQPFHEYAKDVNNVRRRFMEKASRTLYMHWAALSQLSRYILLTFNLTVILVTVTLLVHPNGMFTFMDAMVLLATFVQSFLVLLVVFGIFHRSDLSFDAVVKFFAVGFVICVPVGFVLEGVLINGLVWMLYMVYYPVSWMAGEEFDDWIIDNHRILWIMAELINAYFVAALVEELCKYYGFRFLEHPDLIFLTGLDRTAAQASSGGGVDSYKFDSQIVSDFSRSHDSDCGSVDSRERRRKDKVMSLSKNKDEEDEEEPELRSLQQQAAAITTGMISVAVGLACAENFLYVFFLGGSSGASVSQEFAVLLFRSVFPVHALAAAMQSINMIRKFIEDKTSKQRHVGVGKIVFPAVLLHGTFDAILMVVNSYVESKWDDFYEENDDYEDGFTPYNPIIVNVIAWVSIIVVMLFSFGWYTYQNQMQQLRLMKIEQKNKPRSSKRGNFKSPDLV</sequence>
<accession>A0ABD3Q8W7</accession>
<feature type="transmembrane region" description="Helical" evidence="2">
    <location>
        <begin position="227"/>
        <end position="246"/>
    </location>
</feature>
<feature type="compositionally biased region" description="Polar residues" evidence="1">
    <location>
        <begin position="107"/>
        <end position="118"/>
    </location>
</feature>
<evidence type="ECO:0000256" key="1">
    <source>
        <dbReference type="SAM" id="MobiDB-lite"/>
    </source>
</evidence>
<feature type="transmembrane region" description="Helical" evidence="2">
    <location>
        <begin position="902"/>
        <end position="928"/>
    </location>
</feature>
<keyword evidence="2" id="KW-1133">Transmembrane helix</keyword>
<evidence type="ECO:0008006" key="5">
    <source>
        <dbReference type="Google" id="ProtNLM"/>
    </source>
</evidence>
<feature type="compositionally biased region" description="Acidic residues" evidence="1">
    <location>
        <begin position="270"/>
        <end position="287"/>
    </location>
</feature>
<feature type="transmembrane region" description="Helical" evidence="2">
    <location>
        <begin position="983"/>
        <end position="1005"/>
    </location>
</feature>
<feature type="transmembrane region" description="Helical" evidence="2">
    <location>
        <begin position="789"/>
        <end position="807"/>
    </location>
</feature>
<name>A0ABD3Q8W7_9STRA</name>
<gene>
    <name evidence="3" type="ORF">ACHAWO_007120</name>
</gene>
<reference evidence="3 4" key="1">
    <citation type="submission" date="2024-10" db="EMBL/GenBank/DDBJ databases">
        <title>Updated reference genomes for cyclostephanoid diatoms.</title>
        <authorList>
            <person name="Roberts W.R."/>
            <person name="Alverson A.J."/>
        </authorList>
    </citation>
    <scope>NUCLEOTIDE SEQUENCE [LARGE SCALE GENOMIC DNA]</scope>
    <source>
        <strain evidence="3 4">AJA010-31</strain>
    </source>
</reference>
<keyword evidence="4" id="KW-1185">Reference proteome</keyword>
<feature type="transmembrane region" description="Helical" evidence="2">
    <location>
        <begin position="940"/>
        <end position="962"/>
    </location>
</feature>
<dbReference type="InterPro" id="IPR026898">
    <property type="entry name" value="PrsW"/>
</dbReference>
<evidence type="ECO:0000313" key="3">
    <source>
        <dbReference type="EMBL" id="KAL3796376.1"/>
    </source>
</evidence>
<organism evidence="3 4">
    <name type="scientific">Cyclotella atomus</name>
    <dbReference type="NCBI Taxonomy" id="382360"/>
    <lineage>
        <taxon>Eukaryota</taxon>
        <taxon>Sar</taxon>
        <taxon>Stramenopiles</taxon>
        <taxon>Ochrophyta</taxon>
        <taxon>Bacillariophyta</taxon>
        <taxon>Coscinodiscophyceae</taxon>
        <taxon>Thalassiosirophycidae</taxon>
        <taxon>Stephanodiscales</taxon>
        <taxon>Stephanodiscaceae</taxon>
        <taxon>Cyclotella</taxon>
    </lineage>
</organism>